<dbReference type="OrthoDB" id="9768177at2"/>
<dbReference type="InterPro" id="IPR023997">
    <property type="entry name" value="TonB-dep_OMP_SusC/RagA_CS"/>
</dbReference>
<dbReference type="RefSeq" id="WP_129129402.1">
    <property type="nucleotide sequence ID" value="NZ_SDHW01000001.1"/>
</dbReference>
<dbReference type="NCBIfam" id="TIGR04057">
    <property type="entry name" value="SusC_RagA_signa"/>
    <property type="match status" value="1"/>
</dbReference>
<keyword evidence="2" id="KW-0812">Transmembrane</keyword>
<feature type="domain" description="TonB-dependent receptor plug" evidence="3">
    <location>
        <begin position="137"/>
        <end position="239"/>
    </location>
</feature>
<keyword evidence="2" id="KW-1134">Transmembrane beta strand</keyword>
<comment type="similarity">
    <text evidence="2">Belongs to the TonB-dependent receptor family.</text>
</comment>
<dbReference type="PANTHER" id="PTHR30069:SF29">
    <property type="entry name" value="HEMOGLOBIN AND HEMOGLOBIN-HAPTOGLOBIN-BINDING PROTEIN 1-RELATED"/>
    <property type="match status" value="1"/>
</dbReference>
<dbReference type="SUPFAM" id="SSF56935">
    <property type="entry name" value="Porins"/>
    <property type="match status" value="1"/>
</dbReference>
<accession>A0A4Q1CM04</accession>
<evidence type="ECO:0000256" key="2">
    <source>
        <dbReference type="PROSITE-ProRule" id="PRU01360"/>
    </source>
</evidence>
<dbReference type="Gene3D" id="2.170.130.10">
    <property type="entry name" value="TonB-dependent receptor, plug domain"/>
    <property type="match status" value="1"/>
</dbReference>
<dbReference type="SUPFAM" id="SSF49464">
    <property type="entry name" value="Carboxypeptidase regulatory domain-like"/>
    <property type="match status" value="1"/>
</dbReference>
<dbReference type="InterPro" id="IPR037066">
    <property type="entry name" value="Plug_dom_sf"/>
</dbReference>
<dbReference type="InterPro" id="IPR012910">
    <property type="entry name" value="Plug_dom"/>
</dbReference>
<dbReference type="Pfam" id="PF07715">
    <property type="entry name" value="Plug"/>
    <property type="match status" value="1"/>
</dbReference>
<dbReference type="InterPro" id="IPR023996">
    <property type="entry name" value="TonB-dep_OMP_SusC/RagA"/>
</dbReference>
<dbReference type="AlphaFoldDB" id="A0A4Q1CM04"/>
<keyword evidence="1" id="KW-0732">Signal</keyword>
<proteinExistence type="inferred from homology"/>
<dbReference type="Proteomes" id="UP000290204">
    <property type="component" value="Unassembled WGS sequence"/>
</dbReference>
<dbReference type="NCBIfam" id="TIGR04056">
    <property type="entry name" value="OMP_RagA_SusC"/>
    <property type="match status" value="1"/>
</dbReference>
<comment type="subcellular location">
    <subcellularLocation>
        <location evidence="2">Cell outer membrane</location>
        <topology evidence="2">Multi-pass membrane protein</topology>
    </subcellularLocation>
</comment>
<dbReference type="GO" id="GO:0015344">
    <property type="term" value="F:siderophore uptake transmembrane transporter activity"/>
    <property type="evidence" value="ECO:0007669"/>
    <property type="project" value="TreeGrafter"/>
</dbReference>
<dbReference type="PROSITE" id="PS52016">
    <property type="entry name" value="TONB_DEPENDENT_REC_3"/>
    <property type="match status" value="1"/>
</dbReference>
<evidence type="ECO:0000259" key="3">
    <source>
        <dbReference type="Pfam" id="PF07715"/>
    </source>
</evidence>
<evidence type="ECO:0000313" key="4">
    <source>
        <dbReference type="EMBL" id="RXK62030.1"/>
    </source>
</evidence>
<comment type="caution">
    <text evidence="4">The sequence shown here is derived from an EMBL/GenBank/DDBJ whole genome shotgun (WGS) entry which is preliminary data.</text>
</comment>
<evidence type="ECO:0000256" key="1">
    <source>
        <dbReference type="ARBA" id="ARBA00022729"/>
    </source>
</evidence>
<keyword evidence="2" id="KW-0813">Transport</keyword>
<evidence type="ECO:0000313" key="5">
    <source>
        <dbReference type="Proteomes" id="UP000290204"/>
    </source>
</evidence>
<keyword evidence="5" id="KW-1185">Reference proteome</keyword>
<gene>
    <name evidence="4" type="ORF">ESA94_03165</name>
</gene>
<sequence length="1063" mass="118855">MSFFKKRIKPVDVCSPVNLRQKAKLLLFTFFILCSLTTVFSQGTGVTVSGTVKDSTGAGIPNTTVSEKGTKNATSTNADGKFTLTVGSTKSVLVISSVGFSPQEIVVGNQTNISISLELSKVNMEEVVVIGYGTKRKQSLTGAVSTITAKDMDRVHGGSTVSSGLAGKLPGVTFKMPDGRPGASANIQIRNMGDPLYVIDGIQQDAGQFNNLAPNDIESITILKDASAAIYGVRAANGVVVVTTKQGRRNSGNTINISAYAGVQNWSRFTDVLTNSYDYQRYRAEAEVNRYGSTAITQAELDKWKDGTLPGYNKSFNWKDFIIKGNAPLNSVNINFTGGNDKINYYVSGTRLFQNSVLGREYKFGRTNLQSNITAQVANGLKIGLAINGRIETRDNPGVPGGDDYWLARFAILRNTPLERPYANDNPEYLNDIKHNETNWAYLNYKNAGRFHNDWRVLQTNATVEYQLPFIKGLSVRGMYSYYIADYLFNNHEYTYDTYTFNPTDSTYKRTGGSINPWREREQVKQINITSQAQANYNNTFGNHTVGATFVAERISNQRLRNWIHSVPTTNALPLIYFATADQYQDSDDRQARIGYIGRVNYNYASKYFLELSARRDASYLFAPDKRVGYFPSVSAGWRLTEEAFIQRLLGNSNILTDFKIRASYGQLGDDGSALGLGAYAYMTGYNYNQGIAIIGGVPVIGSRDRGAPTTNISWLVSRITDIGADFSLFKGKISGSFDYFYRKRTGLRGVRTNILIPVEIGYALPNENLNSDAQFGSEGSLTYSDNFGKVNFQVGGNLSYTRSMSLDTYNPTFFNSWDQYRNSSENRYRRIDWGYIIDGQFQTQEQINNHPVNIDGQGNRTLLPGDLIYRDINGDNKIDGFDVRPIGYGGGAQPNINFGFNVAVAWKGIEFHADFSGASGYTWFQNWETRWAFQNDGNLNKIFEDRWHRADIYDRNSPWIPGRYPALRYNEGGHSNYNRSSTYWAHNVTYLRARTLELAYSLPASVLEKVRAFKKVRVYLNAYNLFSIDNVKKFSIDPEVNDDNGLQFPQSKVVNVGVNITL</sequence>
<dbReference type="EMBL" id="SDHW01000001">
    <property type="protein sequence ID" value="RXK62030.1"/>
    <property type="molecule type" value="Genomic_DNA"/>
</dbReference>
<dbReference type="GO" id="GO:0009279">
    <property type="term" value="C:cell outer membrane"/>
    <property type="evidence" value="ECO:0007669"/>
    <property type="project" value="UniProtKB-SubCell"/>
</dbReference>
<keyword evidence="2" id="KW-0998">Cell outer membrane</keyword>
<name>A0A4Q1CM04_9BACT</name>
<keyword evidence="4" id="KW-0675">Receptor</keyword>
<keyword evidence="2" id="KW-0472">Membrane</keyword>
<protein>
    <submittedName>
        <fullName evidence="4">TonB-dependent receptor</fullName>
    </submittedName>
</protein>
<dbReference type="Pfam" id="PF13715">
    <property type="entry name" value="CarbopepD_reg_2"/>
    <property type="match status" value="1"/>
</dbReference>
<dbReference type="InterPro" id="IPR008969">
    <property type="entry name" value="CarboxyPept-like_regulatory"/>
</dbReference>
<dbReference type="GO" id="GO:0044718">
    <property type="term" value="P:siderophore transmembrane transport"/>
    <property type="evidence" value="ECO:0007669"/>
    <property type="project" value="TreeGrafter"/>
</dbReference>
<dbReference type="PANTHER" id="PTHR30069">
    <property type="entry name" value="TONB-DEPENDENT OUTER MEMBRANE RECEPTOR"/>
    <property type="match status" value="1"/>
</dbReference>
<dbReference type="InterPro" id="IPR039426">
    <property type="entry name" value="TonB-dep_rcpt-like"/>
</dbReference>
<reference evidence="4 5" key="1">
    <citation type="submission" date="2019-01" db="EMBL/GenBank/DDBJ databases">
        <title>Lacibacter sp. strain TTM-7.</title>
        <authorList>
            <person name="Chen W.-M."/>
        </authorList>
    </citation>
    <scope>NUCLEOTIDE SEQUENCE [LARGE SCALE GENOMIC DNA]</scope>
    <source>
        <strain evidence="4 5">TTM-7</strain>
    </source>
</reference>
<organism evidence="4 5">
    <name type="scientific">Lacibacter luteus</name>
    <dbReference type="NCBI Taxonomy" id="2508719"/>
    <lineage>
        <taxon>Bacteria</taxon>
        <taxon>Pseudomonadati</taxon>
        <taxon>Bacteroidota</taxon>
        <taxon>Chitinophagia</taxon>
        <taxon>Chitinophagales</taxon>
        <taxon>Chitinophagaceae</taxon>
        <taxon>Lacibacter</taxon>
    </lineage>
</organism>
<dbReference type="Gene3D" id="2.60.40.1120">
    <property type="entry name" value="Carboxypeptidase-like, regulatory domain"/>
    <property type="match status" value="1"/>
</dbReference>